<dbReference type="HOGENOM" id="CLU_1363668_0_0_2"/>
<dbReference type="CDD" id="cd09655">
    <property type="entry name" value="CasRa_I-A"/>
    <property type="match status" value="1"/>
</dbReference>
<dbReference type="Gene3D" id="1.10.10.10">
    <property type="entry name" value="Winged helix-like DNA-binding domain superfamily/Winged helix DNA-binding domain"/>
    <property type="match status" value="1"/>
</dbReference>
<evidence type="ECO:0000313" key="3">
    <source>
        <dbReference type="Proteomes" id="UP000005223"/>
    </source>
</evidence>
<dbReference type="EnsemblBacteria" id="AAB85023">
    <property type="protein sequence ID" value="AAB85023"/>
    <property type="gene ID" value="MTH_517"/>
</dbReference>
<dbReference type="NCBIfam" id="TIGR01884">
    <property type="entry name" value="cas_HTH"/>
    <property type="match status" value="1"/>
</dbReference>
<dbReference type="Pfam" id="PF19810">
    <property type="entry name" value="HFX_2341_N"/>
    <property type="match status" value="1"/>
</dbReference>
<evidence type="ECO:0000259" key="1">
    <source>
        <dbReference type="Pfam" id="PF19810"/>
    </source>
</evidence>
<evidence type="ECO:0000313" key="2">
    <source>
        <dbReference type="EMBL" id="AAB85023.1"/>
    </source>
</evidence>
<dbReference type="InterPro" id="IPR036390">
    <property type="entry name" value="WH_DNA-bd_sf"/>
</dbReference>
<dbReference type="KEGG" id="mth:MTH_517"/>
<reference evidence="2 3" key="1">
    <citation type="journal article" date="1997" name="J. Bacteriol.">
        <title>Complete genome sequence of Methanobacterium thermoautotrophicum deltaH: functional analysis and comparative genomics.</title>
        <authorList>
            <person name="Smith D.R."/>
            <person name="Doucette-Stamm L.A."/>
            <person name="Deloughery C."/>
            <person name="Lee H.-M."/>
            <person name="Dubois J."/>
            <person name="Aldredge T."/>
            <person name="Bashirzadeh R."/>
            <person name="Blakely D."/>
            <person name="Cook R."/>
            <person name="Gilbert K."/>
            <person name="Harrison D."/>
            <person name="Hoang L."/>
            <person name="Keagle P."/>
            <person name="Lumm W."/>
            <person name="Pothier B."/>
            <person name="Qiu D."/>
            <person name="Spadafora R."/>
            <person name="Vicare R."/>
            <person name="Wang Y."/>
            <person name="Wierzbowski J."/>
            <person name="Gibson R."/>
            <person name="Jiwani N."/>
            <person name="Caruso A."/>
            <person name="Bush D."/>
            <person name="Safer H."/>
            <person name="Patwell D."/>
            <person name="Prabhakar S."/>
            <person name="McDougall S."/>
            <person name="Shimer G."/>
            <person name="Goyal A."/>
            <person name="Pietrovski S."/>
            <person name="Church G.M."/>
            <person name="Daniels C.J."/>
            <person name="Mao J.-i."/>
            <person name="Rice P."/>
            <person name="Nolling J."/>
            <person name="Reeve J.N."/>
        </authorList>
    </citation>
    <scope>NUCLEOTIDE SEQUENCE [LARGE SCALE GENOMIC DNA]</scope>
    <source>
        <strain evidence="3">ATCC 29096 / DSM 1053 / JCM 10044 / NBRC 100330 / Delta H</strain>
    </source>
</reference>
<dbReference type="STRING" id="187420.MTH_517"/>
<dbReference type="PATRIC" id="fig|187420.15.peg.495"/>
<dbReference type="SUPFAM" id="SSF46785">
    <property type="entry name" value="Winged helix' DNA-binding domain"/>
    <property type="match status" value="1"/>
</dbReference>
<dbReference type="EMBL" id="AE000666">
    <property type="protein sequence ID" value="AAB85023.1"/>
    <property type="molecule type" value="Genomic_DNA"/>
</dbReference>
<feature type="domain" description="HFX-2341-like N-terminal" evidence="1">
    <location>
        <begin position="13"/>
        <end position="123"/>
    </location>
</feature>
<protein>
    <submittedName>
        <fullName evidence="2">Conserved protein</fullName>
    </submittedName>
</protein>
<gene>
    <name evidence="2" type="ordered locus">MTH_517</name>
</gene>
<name>O26617_METTH</name>
<dbReference type="SUPFAM" id="SSF52980">
    <property type="entry name" value="Restriction endonuclease-like"/>
    <property type="match status" value="1"/>
</dbReference>
<dbReference type="Proteomes" id="UP000005223">
    <property type="component" value="Chromosome"/>
</dbReference>
<organism evidence="2 3">
    <name type="scientific">Methanothermobacter thermautotrophicus (strain ATCC 29096 / DSM 1053 / JCM 10044 / NBRC 100330 / Delta H)</name>
    <name type="common">Methanobacterium thermoautotrophicum</name>
    <dbReference type="NCBI Taxonomy" id="187420"/>
    <lineage>
        <taxon>Archaea</taxon>
        <taxon>Methanobacteriati</taxon>
        <taxon>Methanobacteriota</taxon>
        <taxon>Methanomada group</taxon>
        <taxon>Methanobacteria</taxon>
        <taxon>Methanobacteriales</taxon>
        <taxon>Methanobacteriaceae</taxon>
        <taxon>Methanothermobacter</taxon>
    </lineage>
</organism>
<dbReference type="InterPro" id="IPR036388">
    <property type="entry name" value="WH-like_DNA-bd_sf"/>
</dbReference>
<dbReference type="PIR" id="B69168">
    <property type="entry name" value="B69168"/>
</dbReference>
<dbReference type="Pfam" id="PF13412">
    <property type="entry name" value="HTH_24"/>
    <property type="match status" value="1"/>
</dbReference>
<keyword evidence="3" id="KW-1185">Reference proteome</keyword>
<dbReference type="PaxDb" id="187420-MTH_517"/>
<proteinExistence type="predicted"/>
<dbReference type="InParanoid" id="O26617"/>
<dbReference type="InterPro" id="IPR010163">
    <property type="entry name" value="Csa3"/>
</dbReference>
<accession>O26617</accession>
<dbReference type="InterPro" id="IPR046260">
    <property type="entry name" value="HFX_2341-like_N"/>
</dbReference>
<dbReference type="InterPro" id="IPR011335">
    <property type="entry name" value="Restrct_endonuc-II-like"/>
</dbReference>
<dbReference type="Gene3D" id="3.40.50.10770">
    <property type="entry name" value="Hypothetical protein VC1899 like domain (Restriction endonuclease-like)"/>
    <property type="match status" value="1"/>
</dbReference>
<sequence length="200" mass="22663">MIIMDTTLISTIYSIEPVMFCITQFSPRKVVLLKEDKAPREKEQVEQVLRDTLGNFVEITTFETSLYDVVSIARDMVEIIDEERAHGRRVVVNISGGRKTQALGALFGCYARNHDVQRIVYVTEEDNELIDLPILSFGISKTKKQVLEELKAGEKSVKNLAVKIGISRGMTYNHIRELRDMGFIDREKLEITSAGELAVL</sequence>
<dbReference type="AlphaFoldDB" id="O26617"/>